<sequence>MTADAAALSTVLADGDLVLEPLAERHRVALRAACAEDLAIWPIYGLSYDPDHFDANFEILAAGGAKLGFAIMHGGVLVGMSAYLAIEPPRGVVEIGNSYIVPGARGTGINDRFKRLMLDHAFACGFRRVEFRVDVRNTRSMAAVAKIGGVKEGVLRQERITWTGHVRDTALFSVLADEWRKDG</sequence>
<feature type="domain" description="N-acetyltransferase" evidence="1">
    <location>
        <begin position="28"/>
        <end position="173"/>
    </location>
</feature>
<evidence type="ECO:0000313" key="2">
    <source>
        <dbReference type="EMBL" id="MBY8822015.1"/>
    </source>
</evidence>
<dbReference type="PANTHER" id="PTHR43610">
    <property type="entry name" value="BLL6696 PROTEIN"/>
    <property type="match status" value="1"/>
</dbReference>
<proteinExistence type="predicted"/>
<dbReference type="RefSeq" id="WP_222989132.1">
    <property type="nucleotide sequence ID" value="NZ_JAINVV010000004.1"/>
</dbReference>
<dbReference type="PANTHER" id="PTHR43610:SF1">
    <property type="entry name" value="N-ACETYLTRANSFERASE DOMAIN-CONTAINING PROTEIN"/>
    <property type="match status" value="1"/>
</dbReference>
<dbReference type="EMBL" id="JAINVV010000004">
    <property type="protein sequence ID" value="MBY8822015.1"/>
    <property type="molecule type" value="Genomic_DNA"/>
</dbReference>
<dbReference type="Gene3D" id="3.40.630.30">
    <property type="match status" value="1"/>
</dbReference>
<reference evidence="2 3" key="1">
    <citation type="submission" date="2021-08" db="EMBL/GenBank/DDBJ databases">
        <authorList>
            <person name="Tuo L."/>
        </authorList>
    </citation>
    <scope>NUCLEOTIDE SEQUENCE [LARGE SCALE GENOMIC DNA]</scope>
    <source>
        <strain evidence="2 3">JCM 31229</strain>
    </source>
</reference>
<dbReference type="InterPro" id="IPR000182">
    <property type="entry name" value="GNAT_dom"/>
</dbReference>
<organism evidence="2 3">
    <name type="scientific">Sphingomonas colocasiae</name>
    <dbReference type="NCBI Taxonomy" id="1848973"/>
    <lineage>
        <taxon>Bacteria</taxon>
        <taxon>Pseudomonadati</taxon>
        <taxon>Pseudomonadota</taxon>
        <taxon>Alphaproteobacteria</taxon>
        <taxon>Sphingomonadales</taxon>
        <taxon>Sphingomonadaceae</taxon>
        <taxon>Sphingomonas</taxon>
    </lineage>
</organism>
<protein>
    <submittedName>
        <fullName evidence="2">GNAT family N-acetyltransferase</fullName>
    </submittedName>
</protein>
<evidence type="ECO:0000313" key="3">
    <source>
        <dbReference type="Proteomes" id="UP000706039"/>
    </source>
</evidence>
<dbReference type="SUPFAM" id="SSF55729">
    <property type="entry name" value="Acyl-CoA N-acyltransferases (Nat)"/>
    <property type="match status" value="1"/>
</dbReference>
<name>A0ABS7PMS6_9SPHN</name>
<dbReference type="InterPro" id="IPR016181">
    <property type="entry name" value="Acyl_CoA_acyltransferase"/>
</dbReference>
<evidence type="ECO:0000259" key="1">
    <source>
        <dbReference type="PROSITE" id="PS51186"/>
    </source>
</evidence>
<keyword evidence="3" id="KW-1185">Reference proteome</keyword>
<comment type="caution">
    <text evidence="2">The sequence shown here is derived from an EMBL/GenBank/DDBJ whole genome shotgun (WGS) entry which is preliminary data.</text>
</comment>
<dbReference type="PROSITE" id="PS51186">
    <property type="entry name" value="GNAT"/>
    <property type="match status" value="1"/>
</dbReference>
<accession>A0ABS7PMS6</accession>
<gene>
    <name evidence="2" type="ORF">K7G82_06915</name>
</gene>
<dbReference type="CDD" id="cd04301">
    <property type="entry name" value="NAT_SF"/>
    <property type="match status" value="1"/>
</dbReference>
<dbReference type="Pfam" id="PF13302">
    <property type="entry name" value="Acetyltransf_3"/>
    <property type="match status" value="1"/>
</dbReference>
<dbReference type="Proteomes" id="UP000706039">
    <property type="component" value="Unassembled WGS sequence"/>
</dbReference>